<evidence type="ECO:0000313" key="1">
    <source>
        <dbReference type="EMBL" id="SDC36842.1"/>
    </source>
</evidence>
<dbReference type="RefSeq" id="WP_021490158.1">
    <property type="nucleotide sequence ID" value="NZ_FMZQ01000002.1"/>
</dbReference>
<sequence>MITPRFRHLPLQLRPLVDKFYRDHRSPMRSQAGDELWVAQSASEIVAALSLRPMAGGQWLTGLFVAPALRRQGVAAALLSHSLALHPEPVWLFCHPELRSFYQRLGFEDCPSLPTELAVRLTRYQRNKSLVSLRIH</sequence>
<dbReference type="GO" id="GO:0016747">
    <property type="term" value="F:acyltransferase activity, transferring groups other than amino-acyl groups"/>
    <property type="evidence" value="ECO:0007669"/>
    <property type="project" value="InterPro"/>
</dbReference>
<dbReference type="EMBL" id="FMZQ01000002">
    <property type="protein sequence ID" value="SDC36842.1"/>
    <property type="molecule type" value="Genomic_DNA"/>
</dbReference>
<dbReference type="Pfam" id="PF13508">
    <property type="entry name" value="Acetyltransf_7"/>
    <property type="match status" value="1"/>
</dbReference>
<dbReference type="InterPro" id="IPR016181">
    <property type="entry name" value="Acyl_CoA_acyltransferase"/>
</dbReference>
<keyword evidence="1" id="KW-0808">Transferase</keyword>
<dbReference type="AlphaFoldDB" id="A0A1G6L0G4"/>
<dbReference type="Gene3D" id="3.40.630.30">
    <property type="match status" value="1"/>
</dbReference>
<keyword evidence="2" id="KW-1185">Reference proteome</keyword>
<protein>
    <submittedName>
        <fullName evidence="1">Acetyltransferase (GNAT) domain-containing protein</fullName>
    </submittedName>
</protein>
<gene>
    <name evidence="1" type="ORF">SAMN05216576_102324</name>
</gene>
<evidence type="ECO:0000313" key="2">
    <source>
        <dbReference type="Proteomes" id="UP000199467"/>
    </source>
</evidence>
<accession>A0A1G6L0G4</accession>
<dbReference type="InterPro" id="IPR000182">
    <property type="entry name" value="GNAT_dom"/>
</dbReference>
<dbReference type="Proteomes" id="UP000199467">
    <property type="component" value="Unassembled WGS sequence"/>
</dbReference>
<name>A0A1G6L0G4_9GAMM</name>
<dbReference type="SUPFAM" id="SSF55729">
    <property type="entry name" value="Acyl-CoA N-acyltransferases (Nat)"/>
    <property type="match status" value="1"/>
</dbReference>
<dbReference type="CDD" id="cd04301">
    <property type="entry name" value="NAT_SF"/>
    <property type="match status" value="1"/>
</dbReference>
<reference evidence="2" key="1">
    <citation type="submission" date="2016-10" db="EMBL/GenBank/DDBJ databases">
        <authorList>
            <person name="Varghese N."/>
            <person name="Submissions S."/>
        </authorList>
    </citation>
    <scope>NUCLEOTIDE SEQUENCE [LARGE SCALE GENOMIC DNA]</scope>
    <source>
        <strain evidence="2">DSM 26382</strain>
    </source>
</reference>
<organism evidence="1 2">
    <name type="scientific">Ectopseudomonas chengduensis</name>
    <dbReference type="NCBI Taxonomy" id="489632"/>
    <lineage>
        <taxon>Bacteria</taxon>
        <taxon>Pseudomonadati</taxon>
        <taxon>Pseudomonadota</taxon>
        <taxon>Gammaproteobacteria</taxon>
        <taxon>Pseudomonadales</taxon>
        <taxon>Pseudomonadaceae</taxon>
        <taxon>Ectopseudomonas</taxon>
    </lineage>
</organism>
<proteinExistence type="predicted"/>
<dbReference type="PROSITE" id="PS51186">
    <property type="entry name" value="GNAT"/>
    <property type="match status" value="1"/>
</dbReference>